<accession>A0A2J6RGR7</accession>
<name>A0A2J6RGR7_HYAVF</name>
<dbReference type="SUPFAM" id="SSF51735">
    <property type="entry name" value="NAD(P)-binding Rossmann-fold domains"/>
    <property type="match status" value="1"/>
</dbReference>
<sequence length="236" mass="25515">MKLIVAGGTGLLATEVIRQSLQLPEITSVLALARKQVKVEGVDSSKLKSVIIEDYSNYPEHVKAEFAGADACIWTVAITPGRAMTYDFAEVKRICQDCTMAGLKAIYEAGPSKPFRFAYFSGEGTPRDMTKKPMFLGQYLLMRGETENMVLEYGAEHADIEICVAKPGIITSSITVGRAAVAAIYGFANLFTDSLANVSRKACAAAILQQVVHGFEKETLSNADLVRIGRAAQDIP</sequence>
<protein>
    <recommendedName>
        <fullName evidence="3">NAD(P)-binding domain-containing protein</fullName>
    </recommendedName>
</protein>
<dbReference type="Proteomes" id="UP000235786">
    <property type="component" value="Unassembled WGS sequence"/>
</dbReference>
<dbReference type="PANTHER" id="PTHR14097">
    <property type="entry name" value="OXIDOREDUCTASE HTATIP2"/>
    <property type="match status" value="1"/>
</dbReference>
<reference evidence="1 2" key="1">
    <citation type="submission" date="2016-04" db="EMBL/GenBank/DDBJ databases">
        <title>A degradative enzymes factory behind the ericoid mycorrhizal symbiosis.</title>
        <authorList>
            <consortium name="DOE Joint Genome Institute"/>
            <person name="Martino E."/>
            <person name="Morin E."/>
            <person name="Grelet G."/>
            <person name="Kuo A."/>
            <person name="Kohler A."/>
            <person name="Daghino S."/>
            <person name="Barry K."/>
            <person name="Choi C."/>
            <person name="Cichocki N."/>
            <person name="Clum A."/>
            <person name="Copeland A."/>
            <person name="Hainaut M."/>
            <person name="Haridas S."/>
            <person name="Labutti K."/>
            <person name="Lindquist E."/>
            <person name="Lipzen A."/>
            <person name="Khouja H.-R."/>
            <person name="Murat C."/>
            <person name="Ohm R."/>
            <person name="Olson A."/>
            <person name="Spatafora J."/>
            <person name="Veneault-Fourrey C."/>
            <person name="Henrissat B."/>
            <person name="Grigoriev I."/>
            <person name="Martin F."/>
            <person name="Perotto S."/>
        </authorList>
    </citation>
    <scope>NUCLEOTIDE SEQUENCE [LARGE SCALE GENOMIC DNA]</scope>
    <source>
        <strain evidence="1 2">F</strain>
    </source>
</reference>
<evidence type="ECO:0000313" key="2">
    <source>
        <dbReference type="Proteomes" id="UP000235786"/>
    </source>
</evidence>
<dbReference type="AlphaFoldDB" id="A0A2J6RGR7"/>
<dbReference type="OrthoDB" id="3535423at2759"/>
<dbReference type="Gene3D" id="3.40.50.720">
    <property type="entry name" value="NAD(P)-binding Rossmann-like Domain"/>
    <property type="match status" value="1"/>
</dbReference>
<dbReference type="InterPro" id="IPR036291">
    <property type="entry name" value="NAD(P)-bd_dom_sf"/>
</dbReference>
<evidence type="ECO:0000313" key="1">
    <source>
        <dbReference type="EMBL" id="PMD37689.1"/>
    </source>
</evidence>
<dbReference type="PANTHER" id="PTHR14097:SF8">
    <property type="entry name" value="NAD(P)-BINDING DOMAIN-CONTAINING PROTEIN"/>
    <property type="match status" value="1"/>
</dbReference>
<proteinExistence type="predicted"/>
<dbReference type="EMBL" id="KZ613949">
    <property type="protein sequence ID" value="PMD37689.1"/>
    <property type="molecule type" value="Genomic_DNA"/>
</dbReference>
<evidence type="ECO:0008006" key="3">
    <source>
        <dbReference type="Google" id="ProtNLM"/>
    </source>
</evidence>
<keyword evidence="2" id="KW-1185">Reference proteome</keyword>
<organism evidence="1 2">
    <name type="scientific">Hyaloscypha variabilis (strain UAMH 11265 / GT02V1 / F)</name>
    <name type="common">Meliniomyces variabilis</name>
    <dbReference type="NCBI Taxonomy" id="1149755"/>
    <lineage>
        <taxon>Eukaryota</taxon>
        <taxon>Fungi</taxon>
        <taxon>Dikarya</taxon>
        <taxon>Ascomycota</taxon>
        <taxon>Pezizomycotina</taxon>
        <taxon>Leotiomycetes</taxon>
        <taxon>Helotiales</taxon>
        <taxon>Hyaloscyphaceae</taxon>
        <taxon>Hyaloscypha</taxon>
        <taxon>Hyaloscypha variabilis</taxon>
    </lineage>
</organism>
<gene>
    <name evidence="1" type="ORF">L207DRAFT_464113</name>
</gene>